<dbReference type="InterPro" id="IPR020846">
    <property type="entry name" value="MFS_dom"/>
</dbReference>
<feature type="transmembrane region" description="Helical" evidence="8">
    <location>
        <begin position="168"/>
        <end position="188"/>
    </location>
</feature>
<keyword evidence="11" id="KW-1185">Reference proteome</keyword>
<keyword evidence="5 8" id="KW-1133">Transmembrane helix</keyword>
<dbReference type="InterPro" id="IPR003663">
    <property type="entry name" value="Sugar/inositol_transpt"/>
</dbReference>
<name>A0AAV5GJV8_9BASI</name>
<proteinExistence type="inferred from homology"/>
<feature type="transmembrane region" description="Helical" evidence="8">
    <location>
        <begin position="275"/>
        <end position="297"/>
    </location>
</feature>
<feature type="transmembrane region" description="Helical" evidence="8">
    <location>
        <begin position="404"/>
        <end position="423"/>
    </location>
</feature>
<feature type="transmembrane region" description="Helical" evidence="8">
    <location>
        <begin position="304"/>
        <end position="324"/>
    </location>
</feature>
<dbReference type="InterPro" id="IPR036259">
    <property type="entry name" value="MFS_trans_sf"/>
</dbReference>
<evidence type="ECO:0000313" key="11">
    <source>
        <dbReference type="Proteomes" id="UP001342314"/>
    </source>
</evidence>
<dbReference type="PROSITE" id="PS00217">
    <property type="entry name" value="SUGAR_TRANSPORT_2"/>
    <property type="match status" value="1"/>
</dbReference>
<dbReference type="PANTHER" id="PTHR48022:SF2">
    <property type="entry name" value="PLASTIDIC GLUCOSE TRANSPORTER 4"/>
    <property type="match status" value="1"/>
</dbReference>
<dbReference type="GO" id="GO:0005351">
    <property type="term" value="F:carbohydrate:proton symporter activity"/>
    <property type="evidence" value="ECO:0007669"/>
    <property type="project" value="TreeGrafter"/>
</dbReference>
<dbReference type="PRINTS" id="PR00171">
    <property type="entry name" value="SUGRTRNSPORT"/>
</dbReference>
<evidence type="ECO:0000256" key="1">
    <source>
        <dbReference type="ARBA" id="ARBA00004141"/>
    </source>
</evidence>
<dbReference type="PANTHER" id="PTHR48022">
    <property type="entry name" value="PLASTIDIC GLUCOSE TRANSPORTER 4"/>
    <property type="match status" value="1"/>
</dbReference>
<dbReference type="AlphaFoldDB" id="A0AAV5GJV8"/>
<evidence type="ECO:0000256" key="8">
    <source>
        <dbReference type="SAM" id="Phobius"/>
    </source>
</evidence>
<dbReference type="InterPro" id="IPR005829">
    <property type="entry name" value="Sugar_transporter_CS"/>
</dbReference>
<keyword evidence="3" id="KW-0813">Transport</keyword>
<evidence type="ECO:0000256" key="4">
    <source>
        <dbReference type="ARBA" id="ARBA00022692"/>
    </source>
</evidence>
<evidence type="ECO:0000256" key="6">
    <source>
        <dbReference type="ARBA" id="ARBA00023136"/>
    </source>
</evidence>
<evidence type="ECO:0000259" key="9">
    <source>
        <dbReference type="PROSITE" id="PS50850"/>
    </source>
</evidence>
<comment type="similarity">
    <text evidence="2">Belongs to the major facilitator superfamily. Sugar transporter (TC 2.A.1.1) family.</text>
</comment>
<keyword evidence="4 8" id="KW-0812">Transmembrane</keyword>
<evidence type="ECO:0000313" key="10">
    <source>
        <dbReference type="EMBL" id="GJN89332.1"/>
    </source>
</evidence>
<evidence type="ECO:0000256" key="7">
    <source>
        <dbReference type="ARBA" id="ARBA00049119"/>
    </source>
</evidence>
<dbReference type="FunFam" id="1.20.1250.20:FF:000134">
    <property type="entry name" value="MFS sugar transporter protein"/>
    <property type="match status" value="1"/>
</dbReference>
<reference evidence="10 11" key="1">
    <citation type="submission" date="2021-12" db="EMBL/GenBank/DDBJ databases">
        <title>High titer production of polyol ester of fatty acids by Rhodotorula paludigena BS15 towards product separation-free biomass refinery.</title>
        <authorList>
            <person name="Mano J."/>
            <person name="Ono H."/>
            <person name="Tanaka T."/>
            <person name="Naito K."/>
            <person name="Sushida H."/>
            <person name="Ike M."/>
            <person name="Tokuyasu K."/>
            <person name="Kitaoka M."/>
        </authorList>
    </citation>
    <scope>NUCLEOTIDE SEQUENCE [LARGE SCALE GENOMIC DNA]</scope>
    <source>
        <strain evidence="10 11">BS15</strain>
    </source>
</reference>
<dbReference type="PROSITE" id="PS50850">
    <property type="entry name" value="MFS"/>
    <property type="match status" value="1"/>
</dbReference>
<protein>
    <recommendedName>
        <fullName evidence="9">Major facilitator superfamily (MFS) profile domain-containing protein</fullName>
    </recommendedName>
</protein>
<feature type="domain" description="Major facilitator superfamily (MFS) profile" evidence="9">
    <location>
        <begin position="6"/>
        <end position="426"/>
    </location>
</feature>
<dbReference type="SUPFAM" id="SSF103473">
    <property type="entry name" value="MFS general substrate transporter"/>
    <property type="match status" value="1"/>
</dbReference>
<accession>A0AAV5GJV8</accession>
<dbReference type="InterPro" id="IPR050360">
    <property type="entry name" value="MFS_Sugar_Transporters"/>
</dbReference>
<evidence type="ECO:0000256" key="3">
    <source>
        <dbReference type="ARBA" id="ARBA00022448"/>
    </source>
</evidence>
<dbReference type="PROSITE" id="PS00216">
    <property type="entry name" value="SUGAR_TRANSPORT_1"/>
    <property type="match status" value="1"/>
</dbReference>
<feature type="transmembrane region" description="Helical" evidence="8">
    <location>
        <begin position="74"/>
        <end position="94"/>
    </location>
</feature>
<evidence type="ECO:0000256" key="2">
    <source>
        <dbReference type="ARBA" id="ARBA00010992"/>
    </source>
</evidence>
<dbReference type="InterPro" id="IPR005828">
    <property type="entry name" value="MFS_sugar_transport-like"/>
</dbReference>
<comment type="subcellular location">
    <subcellularLocation>
        <location evidence="1">Membrane</location>
        <topology evidence="1">Multi-pass membrane protein</topology>
    </subcellularLocation>
</comment>
<dbReference type="Proteomes" id="UP001342314">
    <property type="component" value="Unassembled WGS sequence"/>
</dbReference>
<feature type="transmembrane region" description="Helical" evidence="8">
    <location>
        <begin position="42"/>
        <end position="62"/>
    </location>
</feature>
<feature type="transmembrane region" description="Helical" evidence="8">
    <location>
        <begin position="336"/>
        <end position="356"/>
    </location>
</feature>
<keyword evidence="6 8" id="KW-0472">Membrane</keyword>
<gene>
    <name evidence="10" type="ORF">Rhopal_002312-T1</name>
</gene>
<dbReference type="Gene3D" id="1.20.1250.20">
    <property type="entry name" value="MFS general substrate transporter like domains"/>
    <property type="match status" value="1"/>
</dbReference>
<feature type="transmembrane region" description="Helical" evidence="8">
    <location>
        <begin position="376"/>
        <end position="398"/>
    </location>
</feature>
<comment type="catalytic activity">
    <reaction evidence="7">
        <text>myo-inositol(out) + H(+)(out) = myo-inositol(in) + H(+)(in)</text>
        <dbReference type="Rhea" id="RHEA:60364"/>
        <dbReference type="ChEBI" id="CHEBI:15378"/>
        <dbReference type="ChEBI" id="CHEBI:17268"/>
    </reaction>
</comment>
<dbReference type="GO" id="GO:0016020">
    <property type="term" value="C:membrane"/>
    <property type="evidence" value="ECO:0007669"/>
    <property type="project" value="UniProtKB-SubCell"/>
</dbReference>
<comment type="caution">
    <text evidence="10">The sequence shown here is derived from an EMBL/GenBank/DDBJ whole genome shotgun (WGS) entry which is preliminary data.</text>
</comment>
<dbReference type="Pfam" id="PF00083">
    <property type="entry name" value="Sugar_tr"/>
    <property type="match status" value="1"/>
</dbReference>
<sequence length="496" mass="53057">MRVIVATLVASLAAGLFGFDTGSIGAITEMQAFVDDFGHLSPTLRGVVVAVILLPSAFVGMTAGNVADKLSRKYAIALGAVIFAIGSAISAGATSLGMLIGARCLAGIGEGLFLPVGGVYLAELSPKHLRPHMMLLYQVYNAGGVTMGFFVCYGSANIPNSMGWRFPFVLQTFSAVVLAVGCLFMPFSPRWLLTQGRREEAEAVLIRLVGPEHAAERRELLSVPAAQAAARTKSQLDAMREIWEPGVRGRTILGLVLNVFMQLSGIDFDPSTSSFIASGCTGIILTIGTVVGSFYIDKVGRRKIWIWGGICIALSQLVLGVFYATKVTEKSQAGKYAVIVFIELFALAFTMSWSLITKLYAAEIQPNRTRAAATSFGIGTNQLANFCVAVSGPAFLASSSYGPYFAYGSFSAVGAFFGWVFMYEVRGESLEKIDEIFEGSPIAISWPAFLRPTQQRLTVARRRRNSRHKAATLPSPGVIPDGVQLRELGNAAAVEG</sequence>
<feature type="transmembrane region" description="Helical" evidence="8">
    <location>
        <begin position="134"/>
        <end position="156"/>
    </location>
</feature>
<organism evidence="10 11">
    <name type="scientific">Rhodotorula paludigena</name>
    <dbReference type="NCBI Taxonomy" id="86838"/>
    <lineage>
        <taxon>Eukaryota</taxon>
        <taxon>Fungi</taxon>
        <taxon>Dikarya</taxon>
        <taxon>Basidiomycota</taxon>
        <taxon>Pucciniomycotina</taxon>
        <taxon>Microbotryomycetes</taxon>
        <taxon>Sporidiobolales</taxon>
        <taxon>Sporidiobolaceae</taxon>
        <taxon>Rhodotorula</taxon>
    </lineage>
</organism>
<evidence type="ECO:0000256" key="5">
    <source>
        <dbReference type="ARBA" id="ARBA00022989"/>
    </source>
</evidence>
<dbReference type="EMBL" id="BQKY01000004">
    <property type="protein sequence ID" value="GJN89332.1"/>
    <property type="molecule type" value="Genomic_DNA"/>
</dbReference>